<dbReference type="AlphaFoldDB" id="A0A1G1V7M5"/>
<proteinExistence type="inferred from homology"/>
<dbReference type="EMBL" id="MHBZ01000019">
    <property type="protein sequence ID" value="OGY11376.1"/>
    <property type="molecule type" value="Genomic_DNA"/>
</dbReference>
<evidence type="ECO:0000313" key="4">
    <source>
        <dbReference type="Proteomes" id="UP000178319"/>
    </source>
</evidence>
<dbReference type="PANTHER" id="PTHR10003">
    <property type="entry name" value="SUPEROXIDE DISMUTASE CU-ZN -RELATED"/>
    <property type="match status" value="1"/>
</dbReference>
<accession>A0A1G1V7M5</accession>
<evidence type="ECO:0000259" key="2">
    <source>
        <dbReference type="Pfam" id="PF00080"/>
    </source>
</evidence>
<protein>
    <recommendedName>
        <fullName evidence="2">Superoxide dismutase copper/zinc binding domain-containing protein</fullName>
    </recommendedName>
</protein>
<dbReference type="SUPFAM" id="SSF49329">
    <property type="entry name" value="Cu,Zn superoxide dismutase-like"/>
    <property type="match status" value="1"/>
</dbReference>
<dbReference type="Pfam" id="PF00080">
    <property type="entry name" value="Sod_Cu"/>
    <property type="match status" value="1"/>
</dbReference>
<dbReference type="InterPro" id="IPR024134">
    <property type="entry name" value="SOD_Cu/Zn_/chaperone"/>
</dbReference>
<reference evidence="3 4" key="1">
    <citation type="journal article" date="2016" name="Nat. Commun.">
        <title>Thousands of microbial genomes shed light on interconnected biogeochemical processes in an aquifer system.</title>
        <authorList>
            <person name="Anantharaman K."/>
            <person name="Brown C.T."/>
            <person name="Hug L.A."/>
            <person name="Sharon I."/>
            <person name="Castelle C.J."/>
            <person name="Probst A.J."/>
            <person name="Thomas B.C."/>
            <person name="Singh A."/>
            <person name="Wilkins M.J."/>
            <person name="Karaoz U."/>
            <person name="Brodie E.L."/>
            <person name="Williams K.H."/>
            <person name="Hubbard S.S."/>
            <person name="Banfield J.F."/>
        </authorList>
    </citation>
    <scope>NUCLEOTIDE SEQUENCE [LARGE SCALE GENOMIC DNA]</scope>
</reference>
<sequence>MVYLLSMAVILDGEEKITARAHADLEGDTISGTADFEELQIGTQTLVRITVELSGDPEKLVPGLHAVHIHEKASCEGGFKCAGGHFDPGPAGNTDPDANHPYHAGDLPNIEIGEDGKGKLQCVTTRVTLSPGPLSILEGEGTSLMIHGNPDPYRGGPTGSGISGGPRVACGVVKVV</sequence>
<comment type="caution">
    <text evidence="3">The sequence shown here is derived from an EMBL/GenBank/DDBJ whole genome shotgun (WGS) entry which is preliminary data.</text>
</comment>
<organism evidence="3 4">
    <name type="scientific">Candidatus Blackburnbacteria bacterium RIFCSPHIGHO2_02_FULL_44_20</name>
    <dbReference type="NCBI Taxonomy" id="1797516"/>
    <lineage>
        <taxon>Bacteria</taxon>
        <taxon>Candidatus Blackburniibacteriota</taxon>
    </lineage>
</organism>
<gene>
    <name evidence="3" type="ORF">A3D26_02640</name>
</gene>
<comment type="similarity">
    <text evidence="1">Belongs to the Cu-Zn superoxide dismutase family.</text>
</comment>
<dbReference type="Gene3D" id="2.60.40.200">
    <property type="entry name" value="Superoxide dismutase, copper/zinc binding domain"/>
    <property type="match status" value="1"/>
</dbReference>
<evidence type="ECO:0000256" key="1">
    <source>
        <dbReference type="ARBA" id="ARBA00010457"/>
    </source>
</evidence>
<dbReference type="PRINTS" id="PR00068">
    <property type="entry name" value="CUZNDISMTASE"/>
</dbReference>
<dbReference type="GO" id="GO:0006801">
    <property type="term" value="P:superoxide metabolic process"/>
    <property type="evidence" value="ECO:0007669"/>
    <property type="project" value="InterPro"/>
</dbReference>
<dbReference type="GO" id="GO:0005507">
    <property type="term" value="F:copper ion binding"/>
    <property type="evidence" value="ECO:0007669"/>
    <property type="project" value="InterPro"/>
</dbReference>
<dbReference type="STRING" id="1797516.A3D26_02640"/>
<feature type="domain" description="Superoxide dismutase copper/zinc binding" evidence="2">
    <location>
        <begin position="30"/>
        <end position="173"/>
    </location>
</feature>
<evidence type="ECO:0000313" key="3">
    <source>
        <dbReference type="EMBL" id="OGY11376.1"/>
    </source>
</evidence>
<dbReference type="InterPro" id="IPR001424">
    <property type="entry name" value="SOD_Cu_Zn_dom"/>
</dbReference>
<name>A0A1G1V7M5_9BACT</name>
<dbReference type="InterPro" id="IPR036423">
    <property type="entry name" value="SOD-like_Cu/Zn_dom_sf"/>
</dbReference>
<dbReference type="Proteomes" id="UP000178319">
    <property type="component" value="Unassembled WGS sequence"/>
</dbReference>